<dbReference type="CDD" id="cd00081">
    <property type="entry name" value="Hint"/>
    <property type="match status" value="1"/>
</dbReference>
<dbReference type="SUPFAM" id="SSF51294">
    <property type="entry name" value="Hedgehog/intein (Hint) domain"/>
    <property type="match status" value="1"/>
</dbReference>
<feature type="domain" description="Hedgehog/Intein (Hint)" evidence="1">
    <location>
        <begin position="152"/>
        <end position="288"/>
    </location>
</feature>
<keyword evidence="3" id="KW-1185">Reference proteome</keyword>
<evidence type="ECO:0000313" key="2">
    <source>
        <dbReference type="EMBL" id="MXN17050.1"/>
    </source>
</evidence>
<dbReference type="Gene3D" id="2.170.16.10">
    <property type="entry name" value="Hedgehog/Intein (Hint) domain"/>
    <property type="match status" value="1"/>
</dbReference>
<reference evidence="2 3" key="1">
    <citation type="submission" date="2019-12" db="EMBL/GenBank/DDBJ databases">
        <authorList>
            <person name="Li M."/>
        </authorList>
    </citation>
    <scope>NUCLEOTIDE SEQUENCE [LARGE SCALE GENOMIC DNA]</scope>
    <source>
        <strain evidence="2 3">GBMRC 2024</strain>
    </source>
</reference>
<dbReference type="EMBL" id="WUMU01000003">
    <property type="protein sequence ID" value="MXN17050.1"/>
    <property type="molecule type" value="Genomic_DNA"/>
</dbReference>
<dbReference type="InterPro" id="IPR028992">
    <property type="entry name" value="Hedgehog/Intein_dom"/>
</dbReference>
<dbReference type="Pfam" id="PF13403">
    <property type="entry name" value="Hint_2"/>
    <property type="match status" value="1"/>
</dbReference>
<dbReference type="AlphaFoldDB" id="A0A6L7G0K4"/>
<evidence type="ECO:0000259" key="1">
    <source>
        <dbReference type="Pfam" id="PF13403"/>
    </source>
</evidence>
<name>A0A6L7G0K4_9RHOB</name>
<accession>A0A6L7G0K4</accession>
<gene>
    <name evidence="2" type="ORF">GR170_04330</name>
</gene>
<protein>
    <recommendedName>
        <fullName evidence="1">Hedgehog/Intein (Hint) domain-containing protein</fullName>
    </recommendedName>
</protein>
<sequence>MAMGPGPTAAPPATAVAVLPAPALEVVHGVNEGDILSFAAELVPDDIYHRAEGVRPLRLMVRAEASGLLRLAEGSDRGRPGARLLLDSLLTFMTPDAAMAEVLVLVELDPLGNVADLHALPLGDLPPDTDLRLVGIDTETAARRFAQLGCVSFARGTRITLASGAQRPIEALRPGDRVLTRDTGPQAVRWIGHSLHRATGAMAPVLIRAGVLANAGDLLLSPDHRLFFYQREDRLGVGRRALLVRARHLVDGERVIRAEGGYVEYYQLLFDRHQIIYAEGIAAESLLLDHRNRAALPKGLADLPGHDPTLPPPYELKREDLKRPGALDLLARP</sequence>
<dbReference type="Proteomes" id="UP000477911">
    <property type="component" value="Unassembled WGS sequence"/>
</dbReference>
<organism evidence="2 3">
    <name type="scientific">Pseudooceanicola albus</name>
    <dbReference type="NCBI Taxonomy" id="2692189"/>
    <lineage>
        <taxon>Bacteria</taxon>
        <taxon>Pseudomonadati</taxon>
        <taxon>Pseudomonadota</taxon>
        <taxon>Alphaproteobacteria</taxon>
        <taxon>Rhodobacterales</taxon>
        <taxon>Paracoccaceae</taxon>
        <taxon>Pseudooceanicola</taxon>
    </lineage>
</organism>
<evidence type="ECO:0000313" key="3">
    <source>
        <dbReference type="Proteomes" id="UP000477911"/>
    </source>
</evidence>
<comment type="caution">
    <text evidence="2">The sequence shown here is derived from an EMBL/GenBank/DDBJ whole genome shotgun (WGS) entry which is preliminary data.</text>
</comment>
<proteinExistence type="predicted"/>
<dbReference type="InterPro" id="IPR036844">
    <property type="entry name" value="Hint_dom_sf"/>
</dbReference>